<sequence length="413" mass="46295">MAIAAARRRLWRGIRTAAAASGADAGADAPLLARLVAEPEFRVKATMEEASSSAPHRDAAFWEPLAAALLRASSLGKAHLVLEWKLEKLLKEGVHNHSCEPYSTIIRFCGETRNAALAMRVFEGVEAQGIQLNTGIFNALINAFLSVGDLLAAVTLYETMEGMEDCKPDSATYDAFISAFSRIGSGDAMMSWYLAAKNAEFIPSIQTFESLIVGLVRLNRLDDDEVVFEEMISFEIKPNFTILEAQLEVLSRTKEANRVKRFIKKFSDGNWELNKATVGRLTRLCLDGCEVDQMEQLLALIQTGVDLSSVTRLHSGIIRFYASTDRLPDMENAICRMFDDGMTFMCPEDVEAVICSYFRQKDFDRLDMFLNRIRSLYRLTRSTYDILVAGFRRFDLHQPLDSTIKDMREAGFA</sequence>
<dbReference type="EMBL" id="CM000880">
    <property type="protein sequence ID" value="KQK23543.1"/>
    <property type="molecule type" value="Genomic_DNA"/>
</dbReference>
<dbReference type="Gene3D" id="1.25.40.10">
    <property type="entry name" value="Tetratricopeptide repeat domain"/>
    <property type="match status" value="1"/>
</dbReference>
<reference evidence="6" key="2">
    <citation type="submission" date="2017-06" db="EMBL/GenBank/DDBJ databases">
        <title>WGS assembly of Brachypodium distachyon.</title>
        <authorList>
            <consortium name="The International Brachypodium Initiative"/>
            <person name="Lucas S."/>
            <person name="Harmon-Smith M."/>
            <person name="Lail K."/>
            <person name="Tice H."/>
            <person name="Grimwood J."/>
            <person name="Bruce D."/>
            <person name="Barry K."/>
            <person name="Shu S."/>
            <person name="Lindquist E."/>
            <person name="Wang M."/>
            <person name="Pitluck S."/>
            <person name="Vogel J.P."/>
            <person name="Garvin D.F."/>
            <person name="Mockler T.C."/>
            <person name="Schmutz J."/>
            <person name="Rokhsar D."/>
            <person name="Bevan M.W."/>
        </authorList>
    </citation>
    <scope>NUCLEOTIDE SEQUENCE</scope>
    <source>
        <strain evidence="6">Bd21</strain>
    </source>
</reference>
<dbReference type="EnsemblPlants" id="KQK23543">
    <property type="protein sequence ID" value="KQK23543"/>
    <property type="gene ID" value="BRADI_1g74500v3"/>
</dbReference>
<dbReference type="GO" id="GO:0003723">
    <property type="term" value="F:RNA binding"/>
    <property type="evidence" value="ECO:0000318"/>
    <property type="project" value="GO_Central"/>
</dbReference>
<name>I1H9I2_BRADI</name>
<proteinExistence type="inferred from homology"/>
<dbReference type="ExpressionAtlas" id="I1H9I2">
    <property type="expression patterns" value="baseline"/>
</dbReference>
<dbReference type="InterPro" id="IPR044179">
    <property type="entry name" value="PPR5-like"/>
</dbReference>
<dbReference type="AlphaFoldDB" id="I1H9I2"/>
<comment type="similarity">
    <text evidence="1">Belongs to the PPR family. P subfamily.</text>
</comment>
<dbReference type="NCBIfam" id="TIGR00756">
    <property type="entry name" value="PPR"/>
    <property type="match status" value="1"/>
</dbReference>
<dbReference type="Proteomes" id="UP000008810">
    <property type="component" value="Chromosome 1"/>
</dbReference>
<dbReference type="eggNOG" id="KOG4197">
    <property type="taxonomic scope" value="Eukaryota"/>
</dbReference>
<dbReference type="GO" id="GO:0003729">
    <property type="term" value="F:mRNA binding"/>
    <property type="evidence" value="ECO:0007669"/>
    <property type="project" value="InterPro"/>
</dbReference>
<evidence type="ECO:0000256" key="2">
    <source>
        <dbReference type="ARBA" id="ARBA00022737"/>
    </source>
</evidence>
<dbReference type="PROSITE" id="PS51375">
    <property type="entry name" value="PPR"/>
    <property type="match status" value="1"/>
</dbReference>
<evidence type="ECO:0000256" key="1">
    <source>
        <dbReference type="ARBA" id="ARBA00007626"/>
    </source>
</evidence>
<evidence type="ECO:0000313" key="8">
    <source>
        <dbReference type="Proteomes" id="UP000008810"/>
    </source>
</evidence>
<dbReference type="OMA" id="EKVICSY"/>
<organism evidence="6">
    <name type="scientific">Brachypodium distachyon</name>
    <name type="common">Purple false brome</name>
    <name type="synonym">Trachynia distachya</name>
    <dbReference type="NCBI Taxonomy" id="15368"/>
    <lineage>
        <taxon>Eukaryota</taxon>
        <taxon>Viridiplantae</taxon>
        <taxon>Streptophyta</taxon>
        <taxon>Embryophyta</taxon>
        <taxon>Tracheophyta</taxon>
        <taxon>Spermatophyta</taxon>
        <taxon>Magnoliopsida</taxon>
        <taxon>Liliopsida</taxon>
        <taxon>Poales</taxon>
        <taxon>Poaceae</taxon>
        <taxon>BOP clade</taxon>
        <taxon>Pooideae</taxon>
        <taxon>Stipodae</taxon>
        <taxon>Brachypodieae</taxon>
        <taxon>Brachypodium</taxon>
    </lineage>
</organism>
<dbReference type="GeneID" id="100841073"/>
<dbReference type="InterPro" id="IPR011990">
    <property type="entry name" value="TPR-like_helical_dom_sf"/>
</dbReference>
<dbReference type="Pfam" id="PF17177">
    <property type="entry name" value="PPR_long"/>
    <property type="match status" value="1"/>
</dbReference>
<feature type="repeat" description="PPR" evidence="4">
    <location>
        <begin position="204"/>
        <end position="238"/>
    </location>
</feature>
<keyword evidence="3" id="KW-0809">Transit peptide</keyword>
<keyword evidence="8" id="KW-1185">Reference proteome</keyword>
<keyword evidence="2" id="KW-0677">Repeat</keyword>
<dbReference type="HOGENOM" id="CLU_056081_0_0_1"/>
<dbReference type="PANTHER" id="PTHR47874:SF4">
    <property type="entry name" value="EXPRESSED PROTEIN"/>
    <property type="match status" value="1"/>
</dbReference>
<accession>I1H9I2</accession>
<evidence type="ECO:0000256" key="4">
    <source>
        <dbReference type="PROSITE-ProRule" id="PRU00708"/>
    </source>
</evidence>
<dbReference type="RefSeq" id="XP_003558771.1">
    <property type="nucleotide sequence ID" value="XM_003558723.4"/>
</dbReference>
<gene>
    <name evidence="7" type="primary">LOC100841073</name>
    <name evidence="6" type="ORF">BRADI_1g74500v3</name>
</gene>
<evidence type="ECO:0000256" key="3">
    <source>
        <dbReference type="ARBA" id="ARBA00022946"/>
    </source>
</evidence>
<reference evidence="6 7" key="1">
    <citation type="journal article" date="2010" name="Nature">
        <title>Genome sequencing and analysis of the model grass Brachypodium distachyon.</title>
        <authorList>
            <consortium name="International Brachypodium Initiative"/>
        </authorList>
    </citation>
    <scope>NUCLEOTIDE SEQUENCE [LARGE SCALE GENOMIC DNA]</scope>
    <source>
        <strain evidence="6 7">Bd21</strain>
    </source>
</reference>
<reference evidence="7" key="3">
    <citation type="submission" date="2018-08" db="UniProtKB">
        <authorList>
            <consortium name="EnsemblPlants"/>
        </authorList>
    </citation>
    <scope>IDENTIFICATION</scope>
    <source>
        <strain evidence="7">cv. Bd21</strain>
    </source>
</reference>
<evidence type="ECO:0000259" key="5">
    <source>
        <dbReference type="Pfam" id="PF17177"/>
    </source>
</evidence>
<evidence type="ECO:0000313" key="6">
    <source>
        <dbReference type="EMBL" id="KQK23543.1"/>
    </source>
</evidence>
<dbReference type="OrthoDB" id="411857at2759"/>
<dbReference type="Gramene" id="KQK23543">
    <property type="protein sequence ID" value="KQK23543"/>
    <property type="gene ID" value="BRADI_1g74500v3"/>
</dbReference>
<dbReference type="InterPro" id="IPR002885">
    <property type="entry name" value="PPR_rpt"/>
</dbReference>
<dbReference type="PANTHER" id="PTHR47874">
    <property type="entry name" value="EXPRESSED PROTEIN"/>
    <property type="match status" value="1"/>
</dbReference>
<protein>
    <recommendedName>
        <fullName evidence="5">PROP1-like PPR domain-containing protein</fullName>
    </recommendedName>
</protein>
<dbReference type="KEGG" id="bdi:100841073"/>
<feature type="domain" description="PROP1-like PPR" evidence="5">
    <location>
        <begin position="102"/>
        <end position="279"/>
    </location>
</feature>
<evidence type="ECO:0000313" key="7">
    <source>
        <dbReference type="EnsemblPlants" id="KQK23543"/>
    </source>
</evidence>
<dbReference type="InterPro" id="IPR033443">
    <property type="entry name" value="PROP1-like_PPR_dom"/>
</dbReference>